<accession>A0A3A8Q841</accession>
<evidence type="ECO:0000313" key="1">
    <source>
        <dbReference type="EMBL" id="RKH63701.1"/>
    </source>
</evidence>
<organism evidence="1 2">
    <name type="scientific">Corallococcus llansteffanensis</name>
    <dbReference type="NCBI Taxonomy" id="2316731"/>
    <lineage>
        <taxon>Bacteria</taxon>
        <taxon>Pseudomonadati</taxon>
        <taxon>Myxococcota</taxon>
        <taxon>Myxococcia</taxon>
        <taxon>Myxococcales</taxon>
        <taxon>Cystobacterineae</taxon>
        <taxon>Myxococcaceae</taxon>
        <taxon>Corallococcus</taxon>
    </lineage>
</organism>
<keyword evidence="2" id="KW-1185">Reference proteome</keyword>
<dbReference type="Pfam" id="PF14356">
    <property type="entry name" value="DUF4403"/>
    <property type="match status" value="1"/>
</dbReference>
<dbReference type="Proteomes" id="UP000272888">
    <property type="component" value="Unassembled WGS sequence"/>
</dbReference>
<protein>
    <submittedName>
        <fullName evidence="1">DUF4403 family protein</fullName>
    </submittedName>
</protein>
<evidence type="ECO:0000313" key="2">
    <source>
        <dbReference type="Proteomes" id="UP000272888"/>
    </source>
</evidence>
<dbReference type="AlphaFoldDB" id="A0A3A8Q841"/>
<dbReference type="InterPro" id="IPR025515">
    <property type="entry name" value="DUF4403"/>
</dbReference>
<gene>
    <name evidence="1" type="ORF">D7V93_08420</name>
</gene>
<proteinExistence type="predicted"/>
<reference evidence="2" key="1">
    <citation type="submission" date="2018-09" db="EMBL/GenBank/DDBJ databases">
        <authorList>
            <person name="Livingstone P.G."/>
            <person name="Whitworth D.E."/>
        </authorList>
    </citation>
    <scope>NUCLEOTIDE SEQUENCE [LARGE SCALE GENOMIC DNA]</scope>
    <source>
        <strain evidence="2">CA051B</strain>
    </source>
</reference>
<comment type="caution">
    <text evidence="1">The sequence shown here is derived from an EMBL/GenBank/DDBJ whole genome shotgun (WGS) entry which is preliminary data.</text>
</comment>
<sequence>MRKGLLLGTWLHLTPAGAGAMAEPGITAAALPLSSLSVPLTLDLTTLPEVLEHTVPSLIETPGAWTLVAEGRVGIRYRAWRAPFSLSFQEESLRASTQMEYEAEGCFRRKPWFFESATCAEVTRCGREDEPRRRLHIAGSSRLAWTPEWHLAARTAFQLGHPQRCRLTFLDYDVTSHIEQVLSGRLALAAAELDARIAAHLDARGVAEQLWRAASVPIPLQSSAWLLLSPKELRVSPLRGSGLALSTSLVLLFQPSVVLGPRPTVASAPLPPLKVGPPTEGLHLNLEARIPFEEATRLLGEQLPRRCAFQGLEVEIRKAQVSGGKGLARFKVSAHILSGLPTPTDVTLWLRGRPRYDPPTRTLVLDGLDYTPESSEALVKQFDLLVRPQLSTCLRQQVRSQVEGLFNVYRRSLEAAFEQLALPQATSLRAPLKDIRPLDITTTEGGFRVVFEASGEVVTKLTLSIPGSE</sequence>
<name>A0A3A8Q841_9BACT</name>
<dbReference type="EMBL" id="RAWB01000060">
    <property type="protein sequence ID" value="RKH63701.1"/>
    <property type="molecule type" value="Genomic_DNA"/>
</dbReference>